<gene>
    <name evidence="2" type="ORF">M0813_03996</name>
</gene>
<dbReference type="PANTHER" id="PTHR21539:SF0">
    <property type="entry name" value="SAGA-ASSOCIATED FACTOR 29"/>
    <property type="match status" value="1"/>
</dbReference>
<accession>A0ABQ8XS40</accession>
<sequence>MAVNNQTKLYFYCQKLKSEEKKYSIAVKKLQETIKILKTDQNGTKKQDPRIYQNLLEYNKTTQNIIKNKIKFAQRGLQLTTFLIKNLATKEFHRELPLWDGQPIPLCGKIPCQKEYIGSVGDLVAASIVINGQKSIILCHVKSFNQQTETYQLADYFQDLNKPPTYYLKIVKQNVIPLPSSLSTLHHPQTEFQKGDHVLAVYPNTTTFYPAQVISSPGSRSSGGNPTFNYLLHFTNDTVEQQEIYSRFVLPMFIN</sequence>
<dbReference type="PANTHER" id="PTHR21539">
    <property type="entry name" value="SAGA-ASSOCIATED FACTOR 29"/>
    <property type="match status" value="1"/>
</dbReference>
<evidence type="ECO:0000259" key="1">
    <source>
        <dbReference type="PROSITE" id="PS51518"/>
    </source>
</evidence>
<name>A0ABQ8XS40_9EUKA</name>
<proteinExistence type="predicted"/>
<dbReference type="InterPro" id="IPR010750">
    <property type="entry name" value="SGF29_tudor-like_dom"/>
</dbReference>
<keyword evidence="3" id="KW-1185">Reference proteome</keyword>
<feature type="domain" description="SGF29 C-terminal" evidence="1">
    <location>
        <begin position="114"/>
        <end position="255"/>
    </location>
</feature>
<dbReference type="PROSITE" id="PS51518">
    <property type="entry name" value="SGF29_C"/>
    <property type="match status" value="1"/>
</dbReference>
<evidence type="ECO:0000313" key="2">
    <source>
        <dbReference type="EMBL" id="KAJ6234194.1"/>
    </source>
</evidence>
<dbReference type="Proteomes" id="UP001150062">
    <property type="component" value="Unassembled WGS sequence"/>
</dbReference>
<evidence type="ECO:0000313" key="3">
    <source>
        <dbReference type="Proteomes" id="UP001150062"/>
    </source>
</evidence>
<dbReference type="Gene3D" id="2.30.30.140">
    <property type="match status" value="1"/>
</dbReference>
<organism evidence="2 3">
    <name type="scientific">Anaeramoeba flamelloides</name>
    <dbReference type="NCBI Taxonomy" id="1746091"/>
    <lineage>
        <taxon>Eukaryota</taxon>
        <taxon>Metamonada</taxon>
        <taxon>Anaeramoebidae</taxon>
        <taxon>Anaeramoeba</taxon>
    </lineage>
</organism>
<dbReference type="Pfam" id="PF07039">
    <property type="entry name" value="SGF29_Tudor"/>
    <property type="match status" value="1"/>
</dbReference>
<reference evidence="2" key="1">
    <citation type="submission" date="2022-08" db="EMBL/GenBank/DDBJ databases">
        <title>Novel sulfate-reducing endosymbionts in the free-living metamonad Anaeramoeba.</title>
        <authorList>
            <person name="Jerlstrom-Hultqvist J."/>
            <person name="Cepicka I."/>
            <person name="Gallot-Lavallee L."/>
            <person name="Salas-Leiva D."/>
            <person name="Curtis B.A."/>
            <person name="Zahonova K."/>
            <person name="Pipaliya S."/>
            <person name="Dacks J."/>
            <person name="Roger A.J."/>
        </authorList>
    </citation>
    <scope>NUCLEOTIDE SEQUENCE</scope>
    <source>
        <strain evidence="2">Schooner1</strain>
    </source>
</reference>
<dbReference type="EMBL" id="JAOAOG010000271">
    <property type="protein sequence ID" value="KAJ6234194.1"/>
    <property type="molecule type" value="Genomic_DNA"/>
</dbReference>
<protein>
    <submittedName>
        <fullName evidence="2">Saga-associated factor 29</fullName>
    </submittedName>
</protein>
<comment type="caution">
    <text evidence="2">The sequence shown here is derived from an EMBL/GenBank/DDBJ whole genome shotgun (WGS) entry which is preliminary data.</text>
</comment>
<dbReference type="InterPro" id="IPR037802">
    <property type="entry name" value="SGF29"/>
</dbReference>